<keyword evidence="4" id="KW-1185">Reference proteome</keyword>
<gene>
    <name evidence="3" type="ORF">QF034_005285</name>
</gene>
<evidence type="ECO:0000256" key="1">
    <source>
        <dbReference type="SAM" id="MobiDB-lite"/>
    </source>
</evidence>
<dbReference type="Proteomes" id="UP001232755">
    <property type="component" value="Unassembled WGS sequence"/>
</dbReference>
<feature type="signal peptide" evidence="2">
    <location>
        <begin position="1"/>
        <end position="22"/>
    </location>
</feature>
<protein>
    <recommendedName>
        <fullName evidence="5">Lipoprotein</fullName>
    </recommendedName>
</protein>
<sequence length="327" mass="35302">MRVLKPTTIAAAVMLAAISLGACSSSGSGSSSAKDRAPVDRSNWPAERPASGLVKGLELPLEAYMSSYADQVTVDTALRTLQTRCMAEYGLTVDLPRPGMNPPPHSNAISIEARYGITDRTRAEKYGYGLPKELTRSTEPVDKGLSGVEVEVLTGRTKPEFLPPKGAEGDGPYFTGADSEPARAEYQGKKLHEGGCAGWSKRQIKLNESDAGYVSQLASTSLSESRSHKPVKKAIKDWSACMKKQGRSAADPYRAMEQGYANGDGTTEDAIELALDDIDCKKQTRLVEVWFKEESAVQKRLIEENKDQLAAVKTRMSKALAAAKAVK</sequence>
<accession>A0ABU0QUH3</accession>
<proteinExistence type="predicted"/>
<organism evidence="3 4">
    <name type="scientific">Streptomyces africanus</name>
    <dbReference type="NCBI Taxonomy" id="231024"/>
    <lineage>
        <taxon>Bacteria</taxon>
        <taxon>Bacillati</taxon>
        <taxon>Actinomycetota</taxon>
        <taxon>Actinomycetes</taxon>
        <taxon>Kitasatosporales</taxon>
        <taxon>Streptomycetaceae</taxon>
        <taxon>Streptomyces</taxon>
    </lineage>
</organism>
<dbReference type="PROSITE" id="PS51257">
    <property type="entry name" value="PROKAR_LIPOPROTEIN"/>
    <property type="match status" value="1"/>
</dbReference>
<dbReference type="RefSeq" id="WP_307177312.1">
    <property type="nucleotide sequence ID" value="NZ_JAUSYP010000001.1"/>
</dbReference>
<evidence type="ECO:0008006" key="5">
    <source>
        <dbReference type="Google" id="ProtNLM"/>
    </source>
</evidence>
<evidence type="ECO:0000313" key="4">
    <source>
        <dbReference type="Proteomes" id="UP001232755"/>
    </source>
</evidence>
<keyword evidence="2" id="KW-0732">Signal</keyword>
<evidence type="ECO:0000313" key="3">
    <source>
        <dbReference type="EMBL" id="MDQ0751054.1"/>
    </source>
</evidence>
<comment type="caution">
    <text evidence="3">The sequence shown here is derived from an EMBL/GenBank/DDBJ whole genome shotgun (WGS) entry which is preliminary data.</text>
</comment>
<feature type="region of interest" description="Disordered" evidence="1">
    <location>
        <begin position="25"/>
        <end position="47"/>
    </location>
</feature>
<reference evidence="3 4" key="1">
    <citation type="submission" date="2023-07" db="EMBL/GenBank/DDBJ databases">
        <title>Comparative genomics of wheat-associated soil bacteria to identify genetic determinants of phenazine resistance.</title>
        <authorList>
            <person name="Mouncey N."/>
        </authorList>
    </citation>
    <scope>NUCLEOTIDE SEQUENCE [LARGE SCALE GENOMIC DNA]</scope>
    <source>
        <strain evidence="3 4">B3I12</strain>
    </source>
</reference>
<feature type="chain" id="PRO_5047532761" description="Lipoprotein" evidence="2">
    <location>
        <begin position="23"/>
        <end position="327"/>
    </location>
</feature>
<evidence type="ECO:0000256" key="2">
    <source>
        <dbReference type="SAM" id="SignalP"/>
    </source>
</evidence>
<dbReference type="EMBL" id="JAUSYP010000001">
    <property type="protein sequence ID" value="MDQ0751054.1"/>
    <property type="molecule type" value="Genomic_DNA"/>
</dbReference>
<name>A0ABU0QUH3_9ACTN</name>